<evidence type="ECO:0000256" key="1">
    <source>
        <dbReference type="ARBA" id="ARBA00007320"/>
    </source>
</evidence>
<dbReference type="SMART" id="SM00672">
    <property type="entry name" value="CAP10"/>
    <property type="match status" value="1"/>
</dbReference>
<evidence type="ECO:0000256" key="4">
    <source>
        <dbReference type="SAM" id="Phobius"/>
    </source>
</evidence>
<gene>
    <name evidence="6" type="ORF">CCMP2556_LOCUS47997</name>
</gene>
<dbReference type="Pfam" id="PF00828">
    <property type="entry name" value="Ribosomal_L27A"/>
    <property type="match status" value="1"/>
</dbReference>
<accession>A0ABP0RMM5</accession>
<dbReference type="Gene3D" id="3.100.10.10">
    <property type="match status" value="1"/>
</dbReference>
<evidence type="ECO:0000256" key="3">
    <source>
        <dbReference type="ARBA" id="ARBA00023274"/>
    </source>
</evidence>
<feature type="transmembrane region" description="Helical" evidence="4">
    <location>
        <begin position="401"/>
        <end position="422"/>
    </location>
</feature>
<organism evidence="6 7">
    <name type="scientific">Durusdinium trenchii</name>
    <dbReference type="NCBI Taxonomy" id="1381693"/>
    <lineage>
        <taxon>Eukaryota</taxon>
        <taxon>Sar</taxon>
        <taxon>Alveolata</taxon>
        <taxon>Dinophyceae</taxon>
        <taxon>Suessiales</taxon>
        <taxon>Symbiodiniaceae</taxon>
        <taxon>Durusdinium</taxon>
    </lineage>
</organism>
<dbReference type="InterPro" id="IPR021131">
    <property type="entry name" value="Ribosomal_uL15/eL18"/>
</dbReference>
<evidence type="ECO:0000259" key="5">
    <source>
        <dbReference type="SMART" id="SM00672"/>
    </source>
</evidence>
<feature type="transmembrane region" description="Helical" evidence="4">
    <location>
        <begin position="485"/>
        <end position="502"/>
    </location>
</feature>
<proteinExistence type="inferred from homology"/>
<feature type="transmembrane region" description="Helical" evidence="4">
    <location>
        <begin position="514"/>
        <end position="535"/>
    </location>
</feature>
<name>A0ABP0RMM5_9DINO</name>
<dbReference type="InterPro" id="IPR036227">
    <property type="entry name" value="Ribosomal_uL15/eL18_sf"/>
</dbReference>
<evidence type="ECO:0000313" key="6">
    <source>
        <dbReference type="EMBL" id="CAK9101852.1"/>
    </source>
</evidence>
<evidence type="ECO:0000256" key="2">
    <source>
        <dbReference type="ARBA" id="ARBA00022980"/>
    </source>
</evidence>
<comment type="caution">
    <text evidence="6">The sequence shown here is derived from an EMBL/GenBank/DDBJ whole genome shotgun (WGS) entry which is preliminary data.</text>
</comment>
<keyword evidence="4" id="KW-0812">Transmembrane</keyword>
<dbReference type="PANTHER" id="PTHR12934">
    <property type="entry name" value="50S RIBOSOMAL PROTEIN L15"/>
    <property type="match status" value="1"/>
</dbReference>
<dbReference type="Pfam" id="PF05686">
    <property type="entry name" value="Glyco_transf_90"/>
    <property type="match status" value="1"/>
</dbReference>
<comment type="similarity">
    <text evidence="1">Belongs to the universal ribosomal protein uL15 family.</text>
</comment>
<dbReference type="SUPFAM" id="SSF52080">
    <property type="entry name" value="Ribosomal proteins L15p and L18e"/>
    <property type="match status" value="1"/>
</dbReference>
<feature type="domain" description="Glycosyl transferase CAP10" evidence="5">
    <location>
        <begin position="75"/>
        <end position="354"/>
    </location>
</feature>
<keyword evidence="4" id="KW-1133">Transmembrane helix</keyword>
<dbReference type="Proteomes" id="UP001642484">
    <property type="component" value="Unassembled WGS sequence"/>
</dbReference>
<dbReference type="PANTHER" id="PTHR12934:SF11">
    <property type="entry name" value="LARGE RIBOSOMAL SUBUNIT PROTEIN UL15M"/>
    <property type="match status" value="1"/>
</dbReference>
<evidence type="ECO:0000313" key="7">
    <source>
        <dbReference type="Proteomes" id="UP001642484"/>
    </source>
</evidence>
<keyword evidence="4" id="KW-0472">Membrane</keyword>
<dbReference type="InterPro" id="IPR005749">
    <property type="entry name" value="Ribosomal_uL15_bac-type"/>
</dbReference>
<dbReference type="EMBL" id="CAXAMN010026273">
    <property type="protein sequence ID" value="CAK9101852.1"/>
    <property type="molecule type" value="Genomic_DNA"/>
</dbReference>
<keyword evidence="2" id="KW-0689">Ribosomal protein</keyword>
<feature type="transmembrane region" description="Helical" evidence="4">
    <location>
        <begin position="443"/>
        <end position="465"/>
    </location>
</feature>
<dbReference type="InterPro" id="IPR006598">
    <property type="entry name" value="CAP10"/>
</dbReference>
<feature type="transmembrane region" description="Helical" evidence="4">
    <location>
        <begin position="569"/>
        <end position="589"/>
    </location>
</feature>
<keyword evidence="3" id="KW-0687">Ribonucleoprotein</keyword>
<keyword evidence="7" id="KW-1185">Reference proteome</keyword>
<reference evidence="6 7" key="1">
    <citation type="submission" date="2024-02" db="EMBL/GenBank/DDBJ databases">
        <authorList>
            <person name="Chen Y."/>
            <person name="Shah S."/>
            <person name="Dougan E. K."/>
            <person name="Thang M."/>
            <person name="Chan C."/>
        </authorList>
    </citation>
    <scope>NUCLEOTIDE SEQUENCE [LARGE SCALE GENOMIC DNA]</scope>
</reference>
<sequence>MTGSPHARPKEVLPHFAGVQDGKRPMNEQKRFCHYHISGGKMRHCNFTERGYHPRQDLRARIVARAMMVLHVRGELPDEVNFVLSHSDIEWHDLKLPVLTFQRGKATRRVIRVPMWEQLDGSWSRKVEQLVLSNDGARTYDGKRGQRVFWRGTDSAVPAQDCDPQVHVACHVDNSTLRYFSRLKVSRMSRQLPRRIDASLSGVKQRAVAIGLDAVYRRLGVLDESPREVSIEEQLQQRFLLDMDGSSQSTRLYWALLSNSVVFKQDTKACNWYSDRCPHLLIRLRLRHLVHVVRVRRDLSDLPRQVRHMLLRPSLARSVARRGAQLARLWLSHEDAMHYLARVLAAVADAQRGPSARSKEIYFVWSESEELMLEFAQSVPYFAHLPREEALRHRALRWNPLWWLSILGCAACILLGHGFHTACCQGGQVRSDELEVERRARIWWVYCYSGGFVGTVLTDLIALVSAVVTETDPEERNRTVRSCEVAILIQIWYMVGDWNLLYRMSRKDTVLMHAAAISRVTFGAAFLVAFVIGLLTPAGEAILEHWFWGRAPPPPPGTPKPPPPPQETAITWIIRLVFCAFMVIAYLGYTPLLRLDYQSPDLEVQDAQNRGIWKLKVALVAGVLVLAAEGLRPSSARAASWTSLTEALRRWAPPTFATRSFTDQVTLVKDTDGDGAPSADDATPTPFRPHPMSLRFAYTTKPFFPIYTRNLRDLWKRKKGKKLGKGMQGDRGLYWRSKRQKGKQARTWERGNFPLFKRLPRWPEAHMRGKRDYLDPLNLSKLRYFIQKGRLDTRFPITQRHLQESRCVKRVKKGVKLFNVNDFPFPYKIDIEVASADQSSIDAIKAVGGTVTVVYMERVALRAHIKPWKYEVLPRTARPGLKMTTYMEKMKARGAIVRYIKPLWLIEEEKRLQTQLRELRGEDGAAVARRLVESGESVKKTTLG</sequence>
<protein>
    <recommendedName>
        <fullName evidence="5">Glycosyl transferase CAP10 domain-containing protein</fullName>
    </recommendedName>
</protein>